<dbReference type="AlphaFoldDB" id="A0A5Q2Q7B2"/>
<dbReference type="Gene3D" id="2.170.130.10">
    <property type="entry name" value="TonB-dependent receptor, plug domain"/>
    <property type="match status" value="1"/>
</dbReference>
<evidence type="ECO:0000256" key="2">
    <source>
        <dbReference type="ARBA" id="ARBA00008143"/>
    </source>
</evidence>
<keyword evidence="17" id="KW-1185">Reference proteome</keyword>
<keyword evidence="6 13" id="KW-0732">Signal</keyword>
<evidence type="ECO:0000256" key="11">
    <source>
        <dbReference type="PROSITE-ProRule" id="PRU01360"/>
    </source>
</evidence>
<protein>
    <submittedName>
        <fullName evidence="16">TonB-dependent receptor</fullName>
    </submittedName>
</protein>
<evidence type="ECO:0000259" key="14">
    <source>
        <dbReference type="Pfam" id="PF00593"/>
    </source>
</evidence>
<feature type="chain" id="PRO_5024425684" evidence="13">
    <location>
        <begin position="20"/>
        <end position="594"/>
    </location>
</feature>
<sequence length="594" mass="63831">MNHSLIAAALVAASTPVFAEIDPIVITYESSRLGLNDRQTAQSIDVITREKFEKAGATSLQQALLLVPGLSFALPSSRNNKGDIRFNGAHQKQILVMVDGVPQTDGRNGYPDMAVFNLSNVESIEVIRGNASAQFGSGAVGGVVLIKTLDATSTTTELSMSLGSFGTQSARLFKSSVKESGDTLFVSISGERSDGFDVKTTGNGDADGYKDRGAVMKLGTAFDSGYLQLGLSANQGETEYDDGENEFKNTVVSASFDTSAWRATHSFSSSLKKAVDNNSQTYRLKQHQTEAVYNVAANQIIGVNVLFEDTKDSTLSNDKTSRTSALFGESLFQTDAVNIHVAGRAVTSNSWGQYQVGTVSISRRDGRFSPFINFGNSFRAPTAVDVYGYDGNADSDLLDAVDIPAAADLSPEKGKDLEAGVKIDNGNFQARFSLRGSRLNNAISSGYTGSTFGGVTYSGAAATNVDGTTEIYGFNADLTHRGDFATNRLSVTRSVRTENNTAKTFFPEYTVLAQTQFSLQDLSLNGSLRHESKRTQAYSKVDTFTVADFSASKPITSDVDISLSITNAFDREYLYDNSFNAPRRATTLAAKVRF</sequence>
<dbReference type="PROSITE" id="PS52016">
    <property type="entry name" value="TONB_DEPENDENT_REC_3"/>
    <property type="match status" value="1"/>
</dbReference>
<dbReference type="InterPro" id="IPR036942">
    <property type="entry name" value="Beta-barrel_TonB_sf"/>
</dbReference>
<name>A0A5Q2Q7B2_9GAMM</name>
<evidence type="ECO:0000256" key="10">
    <source>
        <dbReference type="ARBA" id="ARBA00023237"/>
    </source>
</evidence>
<keyword evidence="5 11" id="KW-0812">Transmembrane</keyword>
<dbReference type="InterPro" id="IPR037066">
    <property type="entry name" value="Plug_dom_sf"/>
</dbReference>
<keyword evidence="3 11" id="KW-0813">Transport</keyword>
<dbReference type="KEGG" id="llp:GH975_04210"/>
<evidence type="ECO:0000256" key="3">
    <source>
        <dbReference type="ARBA" id="ARBA00022448"/>
    </source>
</evidence>
<proteinExistence type="inferred from homology"/>
<feature type="signal peptide" evidence="13">
    <location>
        <begin position="1"/>
        <end position="19"/>
    </location>
</feature>
<evidence type="ECO:0000256" key="5">
    <source>
        <dbReference type="ARBA" id="ARBA00022692"/>
    </source>
</evidence>
<organism evidence="16 17">
    <name type="scientific">Litorivicinus lipolyticus</name>
    <dbReference type="NCBI Taxonomy" id="418701"/>
    <lineage>
        <taxon>Bacteria</taxon>
        <taxon>Pseudomonadati</taxon>
        <taxon>Pseudomonadota</taxon>
        <taxon>Gammaproteobacteria</taxon>
        <taxon>Oceanospirillales</taxon>
        <taxon>Litorivicinaceae</taxon>
        <taxon>Litorivicinus</taxon>
    </lineage>
</organism>
<evidence type="ECO:0000256" key="12">
    <source>
        <dbReference type="RuleBase" id="RU003357"/>
    </source>
</evidence>
<comment type="subcellular location">
    <subcellularLocation>
        <location evidence="1 11">Cell outer membrane</location>
        <topology evidence="1 11">Multi-pass membrane protein</topology>
    </subcellularLocation>
</comment>
<accession>A0A5Q2Q7B2</accession>
<dbReference type="GO" id="GO:0009279">
    <property type="term" value="C:cell outer membrane"/>
    <property type="evidence" value="ECO:0007669"/>
    <property type="project" value="UniProtKB-SubCell"/>
</dbReference>
<keyword evidence="4 11" id="KW-1134">Transmembrane beta strand</keyword>
<evidence type="ECO:0000313" key="16">
    <source>
        <dbReference type="EMBL" id="QGG79818.1"/>
    </source>
</evidence>
<keyword evidence="8 11" id="KW-0472">Membrane</keyword>
<dbReference type="PANTHER" id="PTHR30069">
    <property type="entry name" value="TONB-DEPENDENT OUTER MEMBRANE RECEPTOR"/>
    <property type="match status" value="1"/>
</dbReference>
<keyword evidence="9 16" id="KW-0675">Receptor</keyword>
<dbReference type="Pfam" id="PF00593">
    <property type="entry name" value="TonB_dep_Rec_b-barrel"/>
    <property type="match status" value="1"/>
</dbReference>
<dbReference type="RefSeq" id="WP_153713322.1">
    <property type="nucleotide sequence ID" value="NZ_CP045871.1"/>
</dbReference>
<dbReference type="EMBL" id="CP045871">
    <property type="protein sequence ID" value="QGG79818.1"/>
    <property type="molecule type" value="Genomic_DNA"/>
</dbReference>
<evidence type="ECO:0000256" key="9">
    <source>
        <dbReference type="ARBA" id="ARBA00023170"/>
    </source>
</evidence>
<dbReference type="GO" id="GO:0044718">
    <property type="term" value="P:siderophore transmembrane transport"/>
    <property type="evidence" value="ECO:0007669"/>
    <property type="project" value="TreeGrafter"/>
</dbReference>
<dbReference type="Gene3D" id="2.40.170.20">
    <property type="entry name" value="TonB-dependent receptor, beta-barrel domain"/>
    <property type="match status" value="1"/>
</dbReference>
<reference evidence="16 17" key="1">
    <citation type="submission" date="2019-11" db="EMBL/GenBank/DDBJ databases">
        <authorList>
            <person name="Khan S.A."/>
            <person name="Jeon C.O."/>
            <person name="Chun B.H."/>
        </authorList>
    </citation>
    <scope>NUCLEOTIDE SEQUENCE [LARGE SCALE GENOMIC DNA]</scope>
    <source>
        <strain evidence="16 17">IMCC 1097</strain>
    </source>
</reference>
<evidence type="ECO:0000256" key="7">
    <source>
        <dbReference type="ARBA" id="ARBA00023077"/>
    </source>
</evidence>
<keyword evidence="7 12" id="KW-0798">TonB box</keyword>
<dbReference type="PANTHER" id="PTHR30069:SF29">
    <property type="entry name" value="HEMOGLOBIN AND HEMOGLOBIN-HAPTOGLOBIN-BINDING PROTEIN 1-RELATED"/>
    <property type="match status" value="1"/>
</dbReference>
<dbReference type="InterPro" id="IPR000531">
    <property type="entry name" value="Beta-barrel_TonB"/>
</dbReference>
<dbReference type="InterPro" id="IPR012910">
    <property type="entry name" value="Plug_dom"/>
</dbReference>
<evidence type="ECO:0000256" key="4">
    <source>
        <dbReference type="ARBA" id="ARBA00022452"/>
    </source>
</evidence>
<dbReference type="Proteomes" id="UP000388235">
    <property type="component" value="Chromosome"/>
</dbReference>
<evidence type="ECO:0000256" key="6">
    <source>
        <dbReference type="ARBA" id="ARBA00022729"/>
    </source>
</evidence>
<evidence type="ECO:0000313" key="17">
    <source>
        <dbReference type="Proteomes" id="UP000388235"/>
    </source>
</evidence>
<gene>
    <name evidence="16" type="ORF">GH975_04210</name>
</gene>
<dbReference type="Pfam" id="PF07715">
    <property type="entry name" value="Plug"/>
    <property type="match status" value="1"/>
</dbReference>
<dbReference type="OrthoDB" id="9764669at2"/>
<dbReference type="GO" id="GO:0015344">
    <property type="term" value="F:siderophore uptake transmembrane transporter activity"/>
    <property type="evidence" value="ECO:0007669"/>
    <property type="project" value="TreeGrafter"/>
</dbReference>
<evidence type="ECO:0000256" key="13">
    <source>
        <dbReference type="SAM" id="SignalP"/>
    </source>
</evidence>
<evidence type="ECO:0000256" key="1">
    <source>
        <dbReference type="ARBA" id="ARBA00004571"/>
    </source>
</evidence>
<comment type="similarity">
    <text evidence="2">Belongs to the TonB-dependent receptor family. Hemoglobin/haptoglobin binding protein subfamily.</text>
</comment>
<evidence type="ECO:0000256" key="8">
    <source>
        <dbReference type="ARBA" id="ARBA00023136"/>
    </source>
</evidence>
<feature type="domain" description="TonB-dependent receptor plug" evidence="15">
    <location>
        <begin position="38"/>
        <end position="143"/>
    </location>
</feature>
<dbReference type="SUPFAM" id="SSF56935">
    <property type="entry name" value="Porins"/>
    <property type="match status" value="1"/>
</dbReference>
<dbReference type="InterPro" id="IPR039426">
    <property type="entry name" value="TonB-dep_rcpt-like"/>
</dbReference>
<feature type="domain" description="TonB-dependent receptor-like beta-barrel" evidence="14">
    <location>
        <begin position="204"/>
        <end position="567"/>
    </location>
</feature>
<keyword evidence="10 11" id="KW-0998">Cell outer membrane</keyword>
<evidence type="ECO:0000259" key="15">
    <source>
        <dbReference type="Pfam" id="PF07715"/>
    </source>
</evidence>